<organism evidence="7 8">
    <name type="scientific">Photobacterium proteolyticum</name>
    <dbReference type="NCBI Taxonomy" id="1903952"/>
    <lineage>
        <taxon>Bacteria</taxon>
        <taxon>Pseudomonadati</taxon>
        <taxon>Pseudomonadota</taxon>
        <taxon>Gammaproteobacteria</taxon>
        <taxon>Vibrionales</taxon>
        <taxon>Vibrionaceae</taxon>
        <taxon>Photobacterium</taxon>
    </lineage>
</organism>
<dbReference type="SUPFAM" id="SSF46689">
    <property type="entry name" value="Homeodomain-like"/>
    <property type="match status" value="1"/>
</dbReference>
<dbReference type="InterPro" id="IPR025944">
    <property type="entry name" value="Sigma_54_int_dom_CS"/>
</dbReference>
<dbReference type="EMBL" id="MJIL01000049">
    <property type="protein sequence ID" value="OLQ79810.1"/>
    <property type="molecule type" value="Genomic_DNA"/>
</dbReference>
<dbReference type="InterPro" id="IPR025662">
    <property type="entry name" value="Sigma_54_int_dom_ATP-bd_1"/>
</dbReference>
<dbReference type="PROSITE" id="PS00688">
    <property type="entry name" value="SIGMA54_INTERACT_3"/>
    <property type="match status" value="1"/>
</dbReference>
<dbReference type="InterPro" id="IPR003018">
    <property type="entry name" value="GAF"/>
</dbReference>
<reference evidence="7 8" key="1">
    <citation type="submission" date="2016-09" db="EMBL/GenBank/DDBJ databases">
        <title>Photobacterium proteolyticum sp. nov. a protease producing bacterium isolated from ocean sediments of Laizhou Bay.</title>
        <authorList>
            <person name="Li Y."/>
        </authorList>
    </citation>
    <scope>NUCLEOTIDE SEQUENCE [LARGE SCALE GENOMIC DNA]</scope>
    <source>
        <strain evidence="7 8">13-12</strain>
    </source>
</reference>
<dbReference type="NCBIfam" id="NF003451">
    <property type="entry name" value="PRK05022.1"/>
    <property type="match status" value="1"/>
</dbReference>
<dbReference type="PROSITE" id="PS50045">
    <property type="entry name" value="SIGMA54_INTERACT_4"/>
    <property type="match status" value="1"/>
</dbReference>
<dbReference type="RefSeq" id="WP_075762659.1">
    <property type="nucleotide sequence ID" value="NZ_MJIL01000049.1"/>
</dbReference>
<keyword evidence="1" id="KW-0547">Nucleotide-binding</keyword>
<evidence type="ECO:0000313" key="7">
    <source>
        <dbReference type="EMBL" id="OLQ79810.1"/>
    </source>
</evidence>
<dbReference type="PROSITE" id="PS00675">
    <property type="entry name" value="SIGMA54_INTERACT_1"/>
    <property type="match status" value="1"/>
</dbReference>
<dbReference type="InterPro" id="IPR009057">
    <property type="entry name" value="Homeodomain-like_sf"/>
</dbReference>
<sequence length="531" mass="58143">MVLPTRDFTHIALDMTTSISNQDRFQRLLNTIRQTLNCDASALLAFRGQQFTPLAIDGLVPDVLGRRFTISEHPRLEAIARAGDIVRFPADSELPDPFDGLIPNHEDELKVHACIGLPLLADDNLIGALTIDSFDTSSFAEFSDQDLRTISALAAVSLNNALMMEQLEKVASESPTQLPSIKINDSDNVEMVGQSSLMLALKSEIDVVAKSDLNVLVLGETGVGKELVAKDIHRKSGRAEQPLVYLNCAALPESVAESELFGHVKGAFTGAISNRSGKFEIANDGTLFLDEIGELPLALQAKLLRVLQYGDLQRIGDDRSLKVNVRIIAATNKDLKQEVVEGRFRADLYHRLSVFPLHVAPLRDRGDDIALLAGYFIEKCRAKLGIQTLRLSQSSLTVLSQYGWPGNIRELEHCIHRAAILARSEYGAETPQIHPHHFNFDGVVQDGLGQEGLSPEASRQGIAIARSARGGVLPSMPVFSGDSLRDATELFQAQYIRQVLDANDNNWAATARQLGIDSGNLHRLAKRLGLK</sequence>
<dbReference type="Pfam" id="PF00158">
    <property type="entry name" value="Sigma54_activat"/>
    <property type="match status" value="1"/>
</dbReference>
<feature type="domain" description="Sigma-54 factor interaction" evidence="6">
    <location>
        <begin position="191"/>
        <end position="420"/>
    </location>
</feature>
<keyword evidence="4" id="KW-0238">DNA-binding</keyword>
<dbReference type="Proteomes" id="UP000186905">
    <property type="component" value="Unassembled WGS sequence"/>
</dbReference>
<evidence type="ECO:0000256" key="3">
    <source>
        <dbReference type="ARBA" id="ARBA00023015"/>
    </source>
</evidence>
<comment type="caution">
    <text evidence="7">The sequence shown here is derived from an EMBL/GenBank/DDBJ whole genome shotgun (WGS) entry which is preliminary data.</text>
</comment>
<name>A0A1Q9GXM0_9GAMM</name>
<keyword evidence="5" id="KW-0804">Transcription</keyword>
<dbReference type="FunFam" id="3.40.50.300:FF:000006">
    <property type="entry name" value="DNA-binding transcriptional regulator NtrC"/>
    <property type="match status" value="1"/>
</dbReference>
<dbReference type="Gene3D" id="3.40.50.300">
    <property type="entry name" value="P-loop containing nucleotide triphosphate hydrolases"/>
    <property type="match status" value="1"/>
</dbReference>
<dbReference type="GO" id="GO:0005524">
    <property type="term" value="F:ATP binding"/>
    <property type="evidence" value="ECO:0007669"/>
    <property type="project" value="UniProtKB-KW"/>
</dbReference>
<evidence type="ECO:0000256" key="2">
    <source>
        <dbReference type="ARBA" id="ARBA00022840"/>
    </source>
</evidence>
<dbReference type="OrthoDB" id="9804019at2"/>
<dbReference type="InterPro" id="IPR002078">
    <property type="entry name" value="Sigma_54_int"/>
</dbReference>
<dbReference type="InterPro" id="IPR003593">
    <property type="entry name" value="AAA+_ATPase"/>
</dbReference>
<dbReference type="PANTHER" id="PTHR32071">
    <property type="entry name" value="TRANSCRIPTIONAL REGULATORY PROTEIN"/>
    <property type="match status" value="1"/>
</dbReference>
<evidence type="ECO:0000259" key="6">
    <source>
        <dbReference type="PROSITE" id="PS50045"/>
    </source>
</evidence>
<dbReference type="GO" id="GO:0006355">
    <property type="term" value="P:regulation of DNA-templated transcription"/>
    <property type="evidence" value="ECO:0007669"/>
    <property type="project" value="InterPro"/>
</dbReference>
<keyword evidence="3" id="KW-0805">Transcription regulation</keyword>
<dbReference type="CDD" id="cd00009">
    <property type="entry name" value="AAA"/>
    <property type="match status" value="1"/>
</dbReference>
<dbReference type="AlphaFoldDB" id="A0A1Q9GXM0"/>
<dbReference type="Gene3D" id="3.30.450.40">
    <property type="match status" value="1"/>
</dbReference>
<dbReference type="Pfam" id="PF25601">
    <property type="entry name" value="AAA_lid_14"/>
    <property type="match status" value="1"/>
</dbReference>
<dbReference type="Gene3D" id="1.10.8.60">
    <property type="match status" value="1"/>
</dbReference>
<proteinExistence type="predicted"/>
<dbReference type="SUPFAM" id="SSF55781">
    <property type="entry name" value="GAF domain-like"/>
    <property type="match status" value="1"/>
</dbReference>
<dbReference type="SMART" id="SM00382">
    <property type="entry name" value="AAA"/>
    <property type="match status" value="1"/>
</dbReference>
<dbReference type="STRING" id="1903952.BIT28_00715"/>
<accession>A0A1Q9GXM0</accession>
<dbReference type="PANTHER" id="PTHR32071:SF35">
    <property type="entry name" value="ANAEROBIC NITRIC OXIDE REDUCTASE TRANSCRIPTION REGULATOR NORR"/>
    <property type="match status" value="1"/>
</dbReference>
<dbReference type="Pfam" id="PF01590">
    <property type="entry name" value="GAF"/>
    <property type="match status" value="1"/>
</dbReference>
<dbReference type="InterPro" id="IPR058031">
    <property type="entry name" value="AAA_lid_NorR"/>
</dbReference>
<evidence type="ECO:0000313" key="8">
    <source>
        <dbReference type="Proteomes" id="UP000186905"/>
    </source>
</evidence>
<dbReference type="Gene3D" id="1.10.10.60">
    <property type="entry name" value="Homeodomain-like"/>
    <property type="match status" value="1"/>
</dbReference>
<dbReference type="GO" id="GO:0003677">
    <property type="term" value="F:DNA binding"/>
    <property type="evidence" value="ECO:0007669"/>
    <property type="project" value="UniProtKB-KW"/>
</dbReference>
<evidence type="ECO:0000256" key="4">
    <source>
        <dbReference type="ARBA" id="ARBA00023125"/>
    </source>
</evidence>
<dbReference type="InterPro" id="IPR029016">
    <property type="entry name" value="GAF-like_dom_sf"/>
</dbReference>
<dbReference type="SMART" id="SM00065">
    <property type="entry name" value="GAF"/>
    <property type="match status" value="1"/>
</dbReference>
<dbReference type="InterPro" id="IPR027417">
    <property type="entry name" value="P-loop_NTPase"/>
</dbReference>
<keyword evidence="8" id="KW-1185">Reference proteome</keyword>
<evidence type="ECO:0000256" key="1">
    <source>
        <dbReference type="ARBA" id="ARBA00022741"/>
    </source>
</evidence>
<dbReference type="SUPFAM" id="SSF52540">
    <property type="entry name" value="P-loop containing nucleoside triphosphate hydrolases"/>
    <property type="match status" value="1"/>
</dbReference>
<evidence type="ECO:0000256" key="5">
    <source>
        <dbReference type="ARBA" id="ARBA00023163"/>
    </source>
</evidence>
<keyword evidence="2" id="KW-0067">ATP-binding</keyword>
<protein>
    <submittedName>
        <fullName evidence="7">Nitric oxide reductase transcription regulator</fullName>
    </submittedName>
</protein>
<gene>
    <name evidence="7" type="ORF">BIT28_00715</name>
</gene>